<evidence type="ECO:0000259" key="1">
    <source>
        <dbReference type="Pfam" id="PF13472"/>
    </source>
</evidence>
<reference evidence="2 3" key="1">
    <citation type="submission" date="2019-02" db="EMBL/GenBank/DDBJ databases">
        <title>Deep-cultivation of Planctomycetes and their phenomic and genomic characterization uncovers novel biology.</title>
        <authorList>
            <person name="Wiegand S."/>
            <person name="Jogler M."/>
            <person name="Boedeker C."/>
            <person name="Pinto D."/>
            <person name="Vollmers J."/>
            <person name="Rivas-Marin E."/>
            <person name="Kohn T."/>
            <person name="Peeters S.H."/>
            <person name="Heuer A."/>
            <person name="Rast P."/>
            <person name="Oberbeckmann S."/>
            <person name="Bunk B."/>
            <person name="Jeske O."/>
            <person name="Meyerdierks A."/>
            <person name="Storesund J.E."/>
            <person name="Kallscheuer N."/>
            <person name="Luecker S."/>
            <person name="Lage O.M."/>
            <person name="Pohl T."/>
            <person name="Merkel B.J."/>
            <person name="Hornburger P."/>
            <person name="Mueller R.-W."/>
            <person name="Bruemmer F."/>
            <person name="Labrenz M."/>
            <person name="Spormann A.M."/>
            <person name="Op den Camp H."/>
            <person name="Overmann J."/>
            <person name="Amann R."/>
            <person name="Jetten M.S.M."/>
            <person name="Mascher T."/>
            <person name="Medema M.H."/>
            <person name="Devos D.P."/>
            <person name="Kaster A.-K."/>
            <person name="Ovreas L."/>
            <person name="Rohde M."/>
            <person name="Galperin M.Y."/>
            <person name="Jogler C."/>
        </authorList>
    </citation>
    <scope>NUCLEOTIDE SEQUENCE [LARGE SCALE GENOMIC DNA]</scope>
    <source>
        <strain evidence="2 3">Pla133</strain>
    </source>
</reference>
<dbReference type="EMBL" id="CP036287">
    <property type="protein sequence ID" value="QDU67618.1"/>
    <property type="molecule type" value="Genomic_DNA"/>
</dbReference>
<dbReference type="GO" id="GO:0004622">
    <property type="term" value="F:phosphatidylcholine lysophospholipase activity"/>
    <property type="evidence" value="ECO:0007669"/>
    <property type="project" value="TreeGrafter"/>
</dbReference>
<organism evidence="2 3">
    <name type="scientific">Engelhardtia mirabilis</name>
    <dbReference type="NCBI Taxonomy" id="2528011"/>
    <lineage>
        <taxon>Bacteria</taxon>
        <taxon>Pseudomonadati</taxon>
        <taxon>Planctomycetota</taxon>
        <taxon>Planctomycetia</taxon>
        <taxon>Planctomycetia incertae sedis</taxon>
        <taxon>Engelhardtia</taxon>
    </lineage>
</organism>
<evidence type="ECO:0000313" key="3">
    <source>
        <dbReference type="Proteomes" id="UP000316921"/>
    </source>
</evidence>
<feature type="domain" description="SGNH hydrolase-type esterase" evidence="1">
    <location>
        <begin position="78"/>
        <end position="262"/>
    </location>
</feature>
<dbReference type="PANTHER" id="PTHR30383">
    <property type="entry name" value="THIOESTERASE 1/PROTEASE 1/LYSOPHOSPHOLIPASE L1"/>
    <property type="match status" value="1"/>
</dbReference>
<proteinExistence type="predicted"/>
<dbReference type="Proteomes" id="UP000316921">
    <property type="component" value="Chromosome"/>
</dbReference>
<dbReference type="InterPro" id="IPR051532">
    <property type="entry name" value="Ester_Hydrolysis_Enzymes"/>
</dbReference>
<dbReference type="Gene3D" id="3.40.50.1110">
    <property type="entry name" value="SGNH hydrolase"/>
    <property type="match status" value="1"/>
</dbReference>
<dbReference type="PANTHER" id="PTHR30383:SF5">
    <property type="entry name" value="SGNH HYDROLASE-TYPE ESTERASE DOMAIN-CONTAINING PROTEIN"/>
    <property type="match status" value="1"/>
</dbReference>
<evidence type="ECO:0000313" key="2">
    <source>
        <dbReference type="EMBL" id="QDU67618.1"/>
    </source>
</evidence>
<dbReference type="AlphaFoldDB" id="A0A518BKX0"/>
<dbReference type="InterPro" id="IPR036514">
    <property type="entry name" value="SGNH_hydro_sf"/>
</dbReference>
<name>A0A518BKX0_9BACT</name>
<sequence length="480" mass="50608">MGYKFGGADSMHSIFDGRGVWFALSGALLLAGCGGGGGGSAFDSGAGDGGGSPTAQGAPWTWAKIVAAEPGSVRVMPLGDSITVGFGATAGYRFPLQVALQTAGVDSIDFVGSSTVNSPVFLPDPEHEGHGGWTLADLVFHDGQGLEPDSSIEQILTLHAPEVLLLHAGTNDMFEGGTWQESLPRLRDLLERIHAFDPEITTVVAAIIPTADPSVNLLVRWYNARLAELLAELSGAGQRLVLADMQTACPTFVSGDGTDVHPDFNCYVKMANEWAAGLVALGEAMPQPPVLQPVVTGVTATASGFFGAYQPDLAVDGSGLGAGMYEGLHEFDELSESAWRSDLFDIESDLSNDSVPSSVVAPYIQLALPQPTDVSLLEFWNGRQVTTGNDTWVNKDGILRVEAFTSVNGVDWVNRGLIPLTQGPGRQWAAGQEVSVDWHDVSFVRFEVTALQVIPPPPGEKAKAQVALSEVRLRGLPTGS</sequence>
<dbReference type="Gene3D" id="2.60.120.260">
    <property type="entry name" value="Galactose-binding domain-like"/>
    <property type="match status" value="1"/>
</dbReference>
<dbReference type="KEGG" id="pbap:Pla133_27060"/>
<dbReference type="PROSITE" id="PS51257">
    <property type="entry name" value="PROKAR_LIPOPROTEIN"/>
    <property type="match status" value="1"/>
</dbReference>
<dbReference type="Pfam" id="PF13472">
    <property type="entry name" value="Lipase_GDSL_2"/>
    <property type="match status" value="1"/>
</dbReference>
<dbReference type="InterPro" id="IPR013830">
    <property type="entry name" value="SGNH_hydro"/>
</dbReference>
<protein>
    <recommendedName>
        <fullName evidence="1">SGNH hydrolase-type esterase domain-containing protein</fullName>
    </recommendedName>
</protein>
<keyword evidence="3" id="KW-1185">Reference proteome</keyword>
<dbReference type="SUPFAM" id="SSF52266">
    <property type="entry name" value="SGNH hydrolase"/>
    <property type="match status" value="1"/>
</dbReference>
<gene>
    <name evidence="2" type="ORF">Pla133_27060</name>
</gene>
<accession>A0A518BKX0</accession>